<organism evidence="2 3">
    <name type="scientific">Acidithrix ferrooxidans</name>
    <dbReference type="NCBI Taxonomy" id="1280514"/>
    <lineage>
        <taxon>Bacteria</taxon>
        <taxon>Bacillati</taxon>
        <taxon>Actinomycetota</taxon>
        <taxon>Acidimicrobiia</taxon>
        <taxon>Acidimicrobiales</taxon>
        <taxon>Acidimicrobiaceae</taxon>
        <taxon>Acidithrix</taxon>
    </lineage>
</organism>
<evidence type="ECO:0000313" key="3">
    <source>
        <dbReference type="Proteomes" id="UP000032360"/>
    </source>
</evidence>
<protein>
    <submittedName>
        <fullName evidence="2">EAL domain protein</fullName>
    </submittedName>
</protein>
<dbReference type="Gene3D" id="3.20.20.450">
    <property type="entry name" value="EAL domain"/>
    <property type="match status" value="1"/>
</dbReference>
<accession>A0A0D8HFW9</accession>
<dbReference type="AlphaFoldDB" id="A0A0D8HFW9"/>
<feature type="domain" description="EAL" evidence="1">
    <location>
        <begin position="1"/>
        <end position="172"/>
    </location>
</feature>
<dbReference type="InterPro" id="IPR001633">
    <property type="entry name" value="EAL_dom"/>
</dbReference>
<comment type="caution">
    <text evidence="2">The sequence shown here is derived from an EMBL/GenBank/DDBJ whole genome shotgun (WGS) entry which is preliminary data.</text>
</comment>
<dbReference type="Pfam" id="PF00563">
    <property type="entry name" value="EAL"/>
    <property type="match status" value="1"/>
</dbReference>
<dbReference type="InterPro" id="IPR035919">
    <property type="entry name" value="EAL_sf"/>
</dbReference>
<dbReference type="STRING" id="1280514.AXFE_24720"/>
<reference evidence="2 3" key="1">
    <citation type="submission" date="2015-01" db="EMBL/GenBank/DDBJ databases">
        <title>Draft genome of the acidophilic iron oxidizer Acidithrix ferrooxidans strain Py-F3.</title>
        <authorList>
            <person name="Poehlein A."/>
            <person name="Eisen S."/>
            <person name="Schloemann M."/>
            <person name="Johnson B.D."/>
            <person name="Daniel R."/>
            <person name="Muehling M."/>
        </authorList>
    </citation>
    <scope>NUCLEOTIDE SEQUENCE [LARGE SCALE GENOMIC DNA]</scope>
    <source>
        <strain evidence="2 3">Py-F3</strain>
    </source>
</reference>
<proteinExistence type="predicted"/>
<dbReference type="PROSITE" id="PS50883">
    <property type="entry name" value="EAL"/>
    <property type="match status" value="1"/>
</dbReference>
<dbReference type="SUPFAM" id="SSF141868">
    <property type="entry name" value="EAL domain-like"/>
    <property type="match status" value="1"/>
</dbReference>
<name>A0A0D8HFW9_9ACTN</name>
<sequence>MDQLDSTISADLMLNSHTIGFEQMSNGRPLFINADGALLVGDMPIIFEPDRAVIEILETVEAEDLILDVCRILSEKEFKFALDGVVEWDERFESLISFCTYVKIDIREVANDKIRSLIERFKDYNVSLLAEKVETWAEIERCYDLGFDLFQGYALSRPTIIEGRTIEPTAIAY</sequence>
<gene>
    <name evidence="2" type="ORF">AXFE_24720</name>
</gene>
<dbReference type="EMBL" id="JXYS01000077">
    <property type="protein sequence ID" value="KJF16697.1"/>
    <property type="molecule type" value="Genomic_DNA"/>
</dbReference>
<keyword evidence="3" id="KW-1185">Reference proteome</keyword>
<dbReference type="Proteomes" id="UP000032360">
    <property type="component" value="Unassembled WGS sequence"/>
</dbReference>
<evidence type="ECO:0000313" key="2">
    <source>
        <dbReference type="EMBL" id="KJF16697.1"/>
    </source>
</evidence>
<evidence type="ECO:0000259" key="1">
    <source>
        <dbReference type="PROSITE" id="PS50883"/>
    </source>
</evidence>